<feature type="chain" id="PRO_5020783610" description="Secreted protein" evidence="1">
    <location>
        <begin position="21"/>
        <end position="92"/>
    </location>
</feature>
<sequence>MSHELCLIALWLVPFCVIEGCQKAIPDSSPWLKEKTATKATMTRKIVENCILRSGLELKRMSLPSQEVVSALMQTSALKRSKDSISKLLIRM</sequence>
<evidence type="ECO:0008006" key="4">
    <source>
        <dbReference type="Google" id="ProtNLM"/>
    </source>
</evidence>
<reference evidence="2 3" key="1">
    <citation type="journal article" date="2015" name="Genome Biol.">
        <title>Comparative genomics of Steinernema reveals deeply conserved gene regulatory networks.</title>
        <authorList>
            <person name="Dillman A.R."/>
            <person name="Macchietto M."/>
            <person name="Porter C.F."/>
            <person name="Rogers A."/>
            <person name="Williams B."/>
            <person name="Antoshechkin I."/>
            <person name="Lee M.M."/>
            <person name="Goodwin Z."/>
            <person name="Lu X."/>
            <person name="Lewis E.E."/>
            <person name="Goodrich-Blair H."/>
            <person name="Stock S.P."/>
            <person name="Adams B.J."/>
            <person name="Sternberg P.W."/>
            <person name="Mortazavi A."/>
        </authorList>
    </citation>
    <scope>NUCLEOTIDE SEQUENCE [LARGE SCALE GENOMIC DNA]</scope>
    <source>
        <strain evidence="2 3">ALL</strain>
    </source>
</reference>
<gene>
    <name evidence="2" type="ORF">L596_022135</name>
</gene>
<name>A0A4U5MKX4_STECR</name>
<dbReference type="Proteomes" id="UP000298663">
    <property type="component" value="Unassembled WGS sequence"/>
</dbReference>
<feature type="signal peptide" evidence="1">
    <location>
        <begin position="1"/>
        <end position="20"/>
    </location>
</feature>
<reference evidence="2 3" key="2">
    <citation type="journal article" date="2019" name="G3 (Bethesda)">
        <title>Hybrid Assembly of the Genome of the Entomopathogenic Nematode Steinernema carpocapsae Identifies the X-Chromosome.</title>
        <authorList>
            <person name="Serra L."/>
            <person name="Macchietto M."/>
            <person name="Macias-Munoz A."/>
            <person name="McGill C.J."/>
            <person name="Rodriguez I.M."/>
            <person name="Rodriguez B."/>
            <person name="Murad R."/>
            <person name="Mortazavi A."/>
        </authorList>
    </citation>
    <scope>NUCLEOTIDE SEQUENCE [LARGE SCALE GENOMIC DNA]</scope>
    <source>
        <strain evidence="2 3">ALL</strain>
    </source>
</reference>
<keyword evidence="3" id="KW-1185">Reference proteome</keyword>
<evidence type="ECO:0000313" key="3">
    <source>
        <dbReference type="Proteomes" id="UP000298663"/>
    </source>
</evidence>
<proteinExistence type="predicted"/>
<dbReference type="EMBL" id="AZBU02000007">
    <property type="protein sequence ID" value="TKR70067.1"/>
    <property type="molecule type" value="Genomic_DNA"/>
</dbReference>
<comment type="caution">
    <text evidence="2">The sequence shown here is derived from an EMBL/GenBank/DDBJ whole genome shotgun (WGS) entry which is preliminary data.</text>
</comment>
<dbReference type="AlphaFoldDB" id="A0A4U5MKX4"/>
<accession>A0A4U5MKX4</accession>
<protein>
    <recommendedName>
        <fullName evidence="4">Secreted protein</fullName>
    </recommendedName>
</protein>
<evidence type="ECO:0000256" key="1">
    <source>
        <dbReference type="SAM" id="SignalP"/>
    </source>
</evidence>
<evidence type="ECO:0000313" key="2">
    <source>
        <dbReference type="EMBL" id="TKR70067.1"/>
    </source>
</evidence>
<organism evidence="2 3">
    <name type="scientific">Steinernema carpocapsae</name>
    <name type="common">Entomopathogenic nematode</name>
    <dbReference type="NCBI Taxonomy" id="34508"/>
    <lineage>
        <taxon>Eukaryota</taxon>
        <taxon>Metazoa</taxon>
        <taxon>Ecdysozoa</taxon>
        <taxon>Nematoda</taxon>
        <taxon>Chromadorea</taxon>
        <taxon>Rhabditida</taxon>
        <taxon>Tylenchina</taxon>
        <taxon>Panagrolaimomorpha</taxon>
        <taxon>Strongyloidoidea</taxon>
        <taxon>Steinernematidae</taxon>
        <taxon>Steinernema</taxon>
    </lineage>
</organism>
<keyword evidence="1" id="KW-0732">Signal</keyword>